<dbReference type="EMBL" id="CP078145">
    <property type="protein sequence ID" value="QXN94588.1"/>
    <property type="molecule type" value="Genomic_DNA"/>
</dbReference>
<accession>A0ABX8RYE7</accession>
<feature type="region of interest" description="Disordered" evidence="1">
    <location>
        <begin position="273"/>
        <end position="321"/>
    </location>
</feature>
<evidence type="ECO:0000313" key="2">
    <source>
        <dbReference type="EMBL" id="QXN94588.1"/>
    </source>
</evidence>
<dbReference type="RefSeq" id="WP_218477197.1">
    <property type="nucleotide sequence ID" value="NZ_BAABJN010000015.1"/>
</dbReference>
<proteinExistence type="predicted"/>
<keyword evidence="3" id="KW-1185">Reference proteome</keyword>
<organism evidence="2 3">
    <name type="scientific">Nocardia iowensis</name>
    <dbReference type="NCBI Taxonomy" id="204891"/>
    <lineage>
        <taxon>Bacteria</taxon>
        <taxon>Bacillati</taxon>
        <taxon>Actinomycetota</taxon>
        <taxon>Actinomycetes</taxon>
        <taxon>Mycobacteriales</taxon>
        <taxon>Nocardiaceae</taxon>
        <taxon>Nocardia</taxon>
    </lineage>
</organism>
<feature type="compositionally biased region" description="Polar residues" evidence="1">
    <location>
        <begin position="311"/>
        <end position="321"/>
    </location>
</feature>
<reference evidence="2 3" key="1">
    <citation type="submission" date="2021-07" db="EMBL/GenBank/DDBJ databases">
        <title>Whole Genome Sequence of Nocardia Iowensis.</title>
        <authorList>
            <person name="Lamm A."/>
            <person name="Collins-Fairclough A.M."/>
            <person name="Bunk B."/>
            <person name="Sproer C."/>
        </authorList>
    </citation>
    <scope>NUCLEOTIDE SEQUENCE [LARGE SCALE GENOMIC DNA]</scope>
    <source>
        <strain evidence="2 3">NRRL 5646</strain>
    </source>
</reference>
<name>A0ABX8RYE7_NOCIO</name>
<dbReference type="Proteomes" id="UP000694257">
    <property type="component" value="Chromosome"/>
</dbReference>
<evidence type="ECO:0000256" key="1">
    <source>
        <dbReference type="SAM" id="MobiDB-lite"/>
    </source>
</evidence>
<gene>
    <name evidence="2" type="ORF">KV110_16970</name>
</gene>
<sequence length="321" mass="35136">MATQLFLRRGQFRSQEPTFAAVRVDAIDSDVGSALRTINYLAGTAELLRGRMGALSAAAEQLLADVDWGRDRIERDAVADNIPPEWINYARGLGERGVRMRPDHMLPTPWVDHRARLVRSIGADIERLTTMASACAVRAYRSGAAGALDEAAIPDQLEHNMRAIWACAARTAEAIGADSDECRQLWHVPQDRWRSDIGLHLNTEPAEFNRRWSVYTDPDVAAHVGAFVENLSLYAELASRPGSPADSHTGMRPPMPSVWLTAAVRALKAALDTSSADAHTGDDLVLDAVENTEPEWEPQPDTAMEQDGSFPPSTNDHGPDP</sequence>
<evidence type="ECO:0008006" key="4">
    <source>
        <dbReference type="Google" id="ProtNLM"/>
    </source>
</evidence>
<protein>
    <recommendedName>
        <fullName evidence="4">DUF222 domain-containing protein</fullName>
    </recommendedName>
</protein>
<evidence type="ECO:0000313" key="3">
    <source>
        <dbReference type="Proteomes" id="UP000694257"/>
    </source>
</evidence>